<protein>
    <recommendedName>
        <fullName evidence="1">DUF6431 domain-containing protein</fullName>
    </recommendedName>
</protein>
<dbReference type="InterPro" id="IPR045536">
    <property type="entry name" value="DUF6431"/>
</dbReference>
<name>A0AAC9QUS6_EUBLI</name>
<dbReference type="AlphaFoldDB" id="A0AAC9QUS6"/>
<evidence type="ECO:0000259" key="1">
    <source>
        <dbReference type="Pfam" id="PF20020"/>
    </source>
</evidence>
<proteinExistence type="predicted"/>
<feature type="domain" description="DUF6431" evidence="1">
    <location>
        <begin position="35"/>
        <end position="118"/>
    </location>
</feature>
<accession>A0AAC9QUS6</accession>
<dbReference type="Pfam" id="PF20020">
    <property type="entry name" value="DUF6431"/>
    <property type="match status" value="1"/>
</dbReference>
<sequence length="185" mass="20781">MLISKAQLIVKGETGGEGHEARQLLKIVYEEMPDCPRCSAPMSVRDHFWRVLIGMDGVRREMRPRRLVCTCETCELHTRPQRNLPQGVVPRRQYSAEVHQAIAEGRRDVPCADNTIHRIYRWLLGLAAFVLSCGLFMPDCENVNEVAGRTESPLERLRNIAGGGENWLARVVGRAAGRGGGLHWV</sequence>
<reference evidence="3" key="1">
    <citation type="journal article" date="2017" name="Sci. Rep.">
        <title>Determination of the Genome and Primary Transcriptome of Syngas Fermenting Eubacterium limosum ATCC 8486.</title>
        <authorList>
            <person name="Song Y."/>
            <person name="Shin J."/>
            <person name="Jeong Y."/>
            <person name="Jin S."/>
            <person name="Lee J.K."/>
            <person name="Kim D.R."/>
            <person name="Kim S.C."/>
            <person name="Cho S."/>
            <person name="Cho B.K."/>
        </authorList>
    </citation>
    <scope>NUCLEOTIDE SEQUENCE [LARGE SCALE GENOMIC DNA]</scope>
    <source>
        <strain evidence="3">ATCC 8486</strain>
    </source>
</reference>
<evidence type="ECO:0000313" key="3">
    <source>
        <dbReference type="Proteomes" id="UP000192391"/>
    </source>
</evidence>
<organism evidence="2 3">
    <name type="scientific">Eubacterium limosum</name>
    <dbReference type="NCBI Taxonomy" id="1736"/>
    <lineage>
        <taxon>Bacteria</taxon>
        <taxon>Bacillati</taxon>
        <taxon>Bacillota</taxon>
        <taxon>Clostridia</taxon>
        <taxon>Eubacteriales</taxon>
        <taxon>Eubacteriaceae</taxon>
        <taxon>Eubacterium</taxon>
    </lineage>
</organism>
<dbReference type="KEGG" id="elim:B2M23_11140"/>
<dbReference type="RefSeq" id="WP_038353618.1">
    <property type="nucleotide sequence ID" value="NZ_CP019962.1"/>
</dbReference>
<gene>
    <name evidence="2" type="ORF">B2M23_11140</name>
</gene>
<evidence type="ECO:0000313" key="2">
    <source>
        <dbReference type="EMBL" id="ARD66060.1"/>
    </source>
</evidence>
<dbReference type="Proteomes" id="UP000192391">
    <property type="component" value="Chromosome"/>
</dbReference>
<dbReference type="EMBL" id="CP019962">
    <property type="protein sequence ID" value="ARD66060.1"/>
    <property type="molecule type" value="Genomic_DNA"/>
</dbReference>